<evidence type="ECO:0000256" key="4">
    <source>
        <dbReference type="ARBA" id="ARBA00023136"/>
    </source>
</evidence>
<name>A0ABV8QX32_9MICC</name>
<dbReference type="InterPro" id="IPR003807">
    <property type="entry name" value="DUF202"/>
</dbReference>
<dbReference type="Proteomes" id="UP001595773">
    <property type="component" value="Unassembled WGS sequence"/>
</dbReference>
<evidence type="ECO:0000256" key="5">
    <source>
        <dbReference type="SAM" id="Phobius"/>
    </source>
</evidence>
<evidence type="ECO:0000313" key="7">
    <source>
        <dbReference type="EMBL" id="MFC4264393.1"/>
    </source>
</evidence>
<keyword evidence="3 5" id="KW-1133">Transmembrane helix</keyword>
<evidence type="ECO:0000256" key="3">
    <source>
        <dbReference type="ARBA" id="ARBA00022989"/>
    </source>
</evidence>
<comment type="caution">
    <text evidence="7">The sequence shown here is derived from an EMBL/GenBank/DDBJ whole genome shotgun (WGS) entry which is preliminary data.</text>
</comment>
<keyword evidence="8" id="KW-1185">Reference proteome</keyword>
<accession>A0ABV8QX32</accession>
<dbReference type="RefSeq" id="WP_230067824.1">
    <property type="nucleotide sequence ID" value="NZ_BAABLL010000001.1"/>
</dbReference>
<comment type="subcellular location">
    <subcellularLocation>
        <location evidence="1">Endomembrane system</location>
        <topology evidence="1">Multi-pass membrane protein</topology>
    </subcellularLocation>
</comment>
<sequence>MTSPIVVRDPGLQPERTALSWRRTIMSAIAADLFIWRGWAHALTDANARGSMPGILHAGTENHVLGLGVCAMVACLTTIVLAACAASRIRVLRAGVGSMGQPENLAASALTLRTASAAIVALAIAAIGAIALGL</sequence>
<dbReference type="EMBL" id="JBHSCQ010000004">
    <property type="protein sequence ID" value="MFC4264393.1"/>
    <property type="molecule type" value="Genomic_DNA"/>
</dbReference>
<gene>
    <name evidence="7" type="ORF">ACFOW9_02115</name>
</gene>
<organism evidence="7 8">
    <name type="scientific">Arthrobacter cryoconiti</name>
    <dbReference type="NCBI Taxonomy" id="748907"/>
    <lineage>
        <taxon>Bacteria</taxon>
        <taxon>Bacillati</taxon>
        <taxon>Actinomycetota</taxon>
        <taxon>Actinomycetes</taxon>
        <taxon>Micrococcales</taxon>
        <taxon>Micrococcaceae</taxon>
        <taxon>Arthrobacter</taxon>
    </lineage>
</organism>
<protein>
    <submittedName>
        <fullName evidence="7">DUF202 domain-containing protein</fullName>
    </submittedName>
</protein>
<dbReference type="Pfam" id="PF02656">
    <property type="entry name" value="DUF202"/>
    <property type="match status" value="1"/>
</dbReference>
<feature type="transmembrane region" description="Helical" evidence="5">
    <location>
        <begin position="64"/>
        <end position="89"/>
    </location>
</feature>
<evidence type="ECO:0000256" key="1">
    <source>
        <dbReference type="ARBA" id="ARBA00004127"/>
    </source>
</evidence>
<evidence type="ECO:0000259" key="6">
    <source>
        <dbReference type="Pfam" id="PF02656"/>
    </source>
</evidence>
<feature type="domain" description="DUF202" evidence="6">
    <location>
        <begin position="9"/>
        <end position="89"/>
    </location>
</feature>
<evidence type="ECO:0000256" key="2">
    <source>
        <dbReference type="ARBA" id="ARBA00022692"/>
    </source>
</evidence>
<feature type="transmembrane region" description="Helical" evidence="5">
    <location>
        <begin position="110"/>
        <end position="132"/>
    </location>
</feature>
<proteinExistence type="predicted"/>
<reference evidence="8" key="1">
    <citation type="journal article" date="2019" name="Int. J. Syst. Evol. Microbiol.">
        <title>The Global Catalogue of Microorganisms (GCM) 10K type strain sequencing project: providing services to taxonomists for standard genome sequencing and annotation.</title>
        <authorList>
            <consortium name="The Broad Institute Genomics Platform"/>
            <consortium name="The Broad Institute Genome Sequencing Center for Infectious Disease"/>
            <person name="Wu L."/>
            <person name="Ma J."/>
        </authorList>
    </citation>
    <scope>NUCLEOTIDE SEQUENCE [LARGE SCALE GENOMIC DNA]</scope>
    <source>
        <strain evidence="8">CGMCC 1.10698</strain>
    </source>
</reference>
<keyword evidence="4 5" id="KW-0472">Membrane</keyword>
<evidence type="ECO:0000313" key="8">
    <source>
        <dbReference type="Proteomes" id="UP001595773"/>
    </source>
</evidence>
<keyword evidence="2 5" id="KW-0812">Transmembrane</keyword>